<feature type="transmembrane region" description="Helical" evidence="1">
    <location>
        <begin position="173"/>
        <end position="194"/>
    </location>
</feature>
<keyword evidence="1" id="KW-0472">Membrane</keyword>
<organism evidence="2 3">
    <name type="scientific">Euzebya pacifica</name>
    <dbReference type="NCBI Taxonomy" id="1608957"/>
    <lineage>
        <taxon>Bacteria</taxon>
        <taxon>Bacillati</taxon>
        <taxon>Actinomycetota</taxon>
        <taxon>Nitriliruptoria</taxon>
        <taxon>Euzebyales</taxon>
    </lineage>
</organism>
<feature type="transmembrane region" description="Helical" evidence="1">
    <location>
        <begin position="107"/>
        <end position="125"/>
    </location>
</feature>
<keyword evidence="1" id="KW-0812">Transmembrane</keyword>
<reference evidence="2 3" key="1">
    <citation type="submission" date="2018-09" db="EMBL/GenBank/DDBJ databases">
        <title>Complete genome sequence of Euzebya sp. DY32-46 isolated from seawater of Pacific Ocean.</title>
        <authorList>
            <person name="Xu L."/>
            <person name="Wu Y.-H."/>
            <person name="Xu X.-W."/>
        </authorList>
    </citation>
    <scope>NUCLEOTIDE SEQUENCE [LARGE SCALE GENOMIC DNA]</scope>
    <source>
        <strain evidence="2 3">DY32-46</strain>
    </source>
</reference>
<feature type="transmembrane region" description="Helical" evidence="1">
    <location>
        <begin position="214"/>
        <end position="231"/>
    </location>
</feature>
<keyword evidence="1" id="KW-1133">Transmembrane helix</keyword>
<feature type="transmembrane region" description="Helical" evidence="1">
    <location>
        <begin position="31"/>
        <end position="52"/>
    </location>
</feature>
<dbReference type="Proteomes" id="UP000264006">
    <property type="component" value="Chromosome"/>
</dbReference>
<dbReference type="EMBL" id="CP031165">
    <property type="protein sequence ID" value="AXV06797.1"/>
    <property type="molecule type" value="Genomic_DNA"/>
</dbReference>
<evidence type="ECO:0000313" key="2">
    <source>
        <dbReference type="EMBL" id="AXV06797.1"/>
    </source>
</evidence>
<dbReference type="InterPro" id="IPR009339">
    <property type="entry name" value="DUF998"/>
</dbReference>
<dbReference type="RefSeq" id="WP_216826540.1">
    <property type="nucleotide sequence ID" value="NZ_CP031165.1"/>
</dbReference>
<name>A0A346XX50_9ACTN</name>
<evidence type="ECO:0000256" key="1">
    <source>
        <dbReference type="SAM" id="Phobius"/>
    </source>
</evidence>
<feature type="transmembrane region" description="Helical" evidence="1">
    <location>
        <begin position="72"/>
        <end position="95"/>
    </location>
</feature>
<gene>
    <name evidence="2" type="ORF">DVS28_a2114</name>
</gene>
<dbReference type="Pfam" id="PF06197">
    <property type="entry name" value="DUF998"/>
    <property type="match status" value="1"/>
</dbReference>
<sequence length="252" mass="25445">MFGAYDAADGTDGALTGRMVPVSPPPLPRSVLVGAWAAILGPIVYVTTWAVAGALRDGYSPTRDAISELGELGASTAPAMTAAFVLFGLSALPFARVADRLPGAGRLLQVAIVVTGVATAGAGVFPCSAGCPGPGSSFTDNGHSVVATVGYIALMACPLLSGRAAIHAGARRYGWTSVALGAVGVLGMTAWVLGLAGDAYGGLLQRGFNTVADVWWVLAGVVLLTGSASVRNSSAAKDVERSTTYSTHSEHR</sequence>
<feature type="transmembrane region" description="Helical" evidence="1">
    <location>
        <begin position="145"/>
        <end position="166"/>
    </location>
</feature>
<keyword evidence="3" id="KW-1185">Reference proteome</keyword>
<proteinExistence type="predicted"/>
<evidence type="ECO:0000313" key="3">
    <source>
        <dbReference type="Proteomes" id="UP000264006"/>
    </source>
</evidence>
<dbReference type="AlphaFoldDB" id="A0A346XX50"/>
<protein>
    <submittedName>
        <fullName evidence="2">Membrane protein</fullName>
    </submittedName>
</protein>
<dbReference type="KEGG" id="euz:DVS28_a2114"/>
<accession>A0A346XX50</accession>